<protein>
    <submittedName>
        <fullName evidence="1">Uncharacterized protein</fullName>
    </submittedName>
</protein>
<dbReference type="OrthoDB" id="2688224at2759"/>
<feature type="non-terminal residue" evidence="1">
    <location>
        <position position="124"/>
    </location>
</feature>
<evidence type="ECO:0000313" key="1">
    <source>
        <dbReference type="EMBL" id="KIK35851.1"/>
    </source>
</evidence>
<name>A0A0D0A283_9AGAM</name>
<keyword evidence="2" id="KW-1185">Reference proteome</keyword>
<proteinExistence type="predicted"/>
<dbReference type="HOGENOM" id="CLU_121551_0_0_1"/>
<gene>
    <name evidence="1" type="ORF">CY34DRAFT_95397</name>
</gene>
<organism evidence="1 2">
    <name type="scientific">Suillus luteus UH-Slu-Lm8-n1</name>
    <dbReference type="NCBI Taxonomy" id="930992"/>
    <lineage>
        <taxon>Eukaryota</taxon>
        <taxon>Fungi</taxon>
        <taxon>Dikarya</taxon>
        <taxon>Basidiomycota</taxon>
        <taxon>Agaricomycotina</taxon>
        <taxon>Agaricomycetes</taxon>
        <taxon>Agaricomycetidae</taxon>
        <taxon>Boletales</taxon>
        <taxon>Suillineae</taxon>
        <taxon>Suillaceae</taxon>
        <taxon>Suillus</taxon>
    </lineage>
</organism>
<sequence length="124" mass="14184">IISSIASQEAMEHFVEKVITACAAHQQNPRPQCVRMSLSDHYLIAKYARATNDLTVWLSEQQDNPSVKGFILHLKDHLLTRLQGLTYNGDEHDFSDANHTSVLITDNKLYHHSILCINYMTYDL</sequence>
<dbReference type="Proteomes" id="UP000054485">
    <property type="component" value="Unassembled WGS sequence"/>
</dbReference>
<reference evidence="2" key="2">
    <citation type="submission" date="2015-01" db="EMBL/GenBank/DDBJ databases">
        <title>Evolutionary Origins and Diversification of the Mycorrhizal Mutualists.</title>
        <authorList>
            <consortium name="DOE Joint Genome Institute"/>
            <consortium name="Mycorrhizal Genomics Consortium"/>
            <person name="Kohler A."/>
            <person name="Kuo A."/>
            <person name="Nagy L.G."/>
            <person name="Floudas D."/>
            <person name="Copeland A."/>
            <person name="Barry K.W."/>
            <person name="Cichocki N."/>
            <person name="Veneault-Fourrey C."/>
            <person name="LaButti K."/>
            <person name="Lindquist E.A."/>
            <person name="Lipzen A."/>
            <person name="Lundell T."/>
            <person name="Morin E."/>
            <person name="Murat C."/>
            <person name="Riley R."/>
            <person name="Ohm R."/>
            <person name="Sun H."/>
            <person name="Tunlid A."/>
            <person name="Henrissat B."/>
            <person name="Grigoriev I.V."/>
            <person name="Hibbett D.S."/>
            <person name="Martin F."/>
        </authorList>
    </citation>
    <scope>NUCLEOTIDE SEQUENCE [LARGE SCALE GENOMIC DNA]</scope>
    <source>
        <strain evidence="2">UH-Slu-Lm8-n1</strain>
    </source>
</reference>
<dbReference type="AlphaFoldDB" id="A0A0D0A283"/>
<dbReference type="EMBL" id="KN835583">
    <property type="protein sequence ID" value="KIK35851.1"/>
    <property type="molecule type" value="Genomic_DNA"/>
</dbReference>
<dbReference type="InParanoid" id="A0A0D0A283"/>
<reference evidence="1 2" key="1">
    <citation type="submission" date="2014-04" db="EMBL/GenBank/DDBJ databases">
        <authorList>
            <consortium name="DOE Joint Genome Institute"/>
            <person name="Kuo A."/>
            <person name="Ruytinx J."/>
            <person name="Rineau F."/>
            <person name="Colpaert J."/>
            <person name="Kohler A."/>
            <person name="Nagy L.G."/>
            <person name="Floudas D."/>
            <person name="Copeland A."/>
            <person name="Barry K.W."/>
            <person name="Cichocki N."/>
            <person name="Veneault-Fourrey C."/>
            <person name="LaButti K."/>
            <person name="Lindquist E.A."/>
            <person name="Lipzen A."/>
            <person name="Lundell T."/>
            <person name="Morin E."/>
            <person name="Murat C."/>
            <person name="Sun H."/>
            <person name="Tunlid A."/>
            <person name="Henrissat B."/>
            <person name="Grigoriev I.V."/>
            <person name="Hibbett D.S."/>
            <person name="Martin F."/>
            <person name="Nordberg H.P."/>
            <person name="Cantor M.N."/>
            <person name="Hua S.X."/>
        </authorList>
    </citation>
    <scope>NUCLEOTIDE SEQUENCE [LARGE SCALE GENOMIC DNA]</scope>
    <source>
        <strain evidence="1 2">UH-Slu-Lm8-n1</strain>
    </source>
</reference>
<accession>A0A0D0A283</accession>
<evidence type="ECO:0000313" key="2">
    <source>
        <dbReference type="Proteomes" id="UP000054485"/>
    </source>
</evidence>